<evidence type="ECO:0000256" key="7">
    <source>
        <dbReference type="ARBA" id="ARBA00022833"/>
    </source>
</evidence>
<dbReference type="InterPro" id="IPR003616">
    <property type="entry name" value="Post-SET_dom"/>
</dbReference>
<evidence type="ECO:0000259" key="9">
    <source>
        <dbReference type="PROSITE" id="PS50867"/>
    </source>
</evidence>
<dbReference type="PROSITE" id="PS50280">
    <property type="entry name" value="SET"/>
    <property type="match status" value="1"/>
</dbReference>
<comment type="caution">
    <text evidence="11">The sequence shown here is derived from an EMBL/GenBank/DDBJ whole genome shotgun (WGS) entry which is preliminary data.</text>
</comment>
<reference evidence="11 12" key="1">
    <citation type="submission" date="2015-10" db="EMBL/GenBank/DDBJ databases">
        <title>Genome analyses suggest a sexual origin of heterokaryosis in a supposedly ancient asexual fungus.</title>
        <authorList>
            <person name="Ropars J."/>
            <person name="Sedzielewska K."/>
            <person name="Noel J."/>
            <person name="Charron P."/>
            <person name="Farinelli L."/>
            <person name="Marton T."/>
            <person name="Kruger M."/>
            <person name="Pelin A."/>
            <person name="Brachmann A."/>
            <person name="Corradi N."/>
        </authorList>
    </citation>
    <scope>NUCLEOTIDE SEQUENCE [LARGE SCALE GENOMIC DNA]</scope>
    <source>
        <strain evidence="11 12">A4</strain>
    </source>
</reference>
<dbReference type="GO" id="GO:0005694">
    <property type="term" value="C:chromosome"/>
    <property type="evidence" value="ECO:0007669"/>
    <property type="project" value="UniProtKB-SubCell"/>
</dbReference>
<dbReference type="SUPFAM" id="SSF82199">
    <property type="entry name" value="SET domain"/>
    <property type="match status" value="1"/>
</dbReference>
<comment type="subcellular location">
    <subcellularLocation>
        <location evidence="1">Chromosome</location>
    </subcellularLocation>
</comment>
<evidence type="ECO:0000313" key="11">
    <source>
        <dbReference type="EMBL" id="PKY55314.1"/>
    </source>
</evidence>
<keyword evidence="3" id="KW-0489">Methyltransferase</keyword>
<keyword evidence="2" id="KW-0158">Chromosome</keyword>
<dbReference type="PANTHER" id="PTHR46223">
    <property type="entry name" value="HISTONE-LYSINE N-METHYLTRANSFERASE SUV39H"/>
    <property type="match status" value="1"/>
</dbReference>
<dbReference type="Gene3D" id="2.170.270.10">
    <property type="entry name" value="SET domain"/>
    <property type="match status" value="1"/>
</dbReference>
<dbReference type="VEuPathDB" id="FungiDB:RhiirA1_489803"/>
<name>A0A2I1H8X7_9GLOM</name>
<accession>A0A2I1H8X7</accession>
<dbReference type="Pfam" id="PF05033">
    <property type="entry name" value="Pre-SET"/>
    <property type="match status" value="1"/>
</dbReference>
<evidence type="ECO:0000256" key="5">
    <source>
        <dbReference type="ARBA" id="ARBA00022691"/>
    </source>
</evidence>
<evidence type="ECO:0000256" key="2">
    <source>
        <dbReference type="ARBA" id="ARBA00022454"/>
    </source>
</evidence>
<dbReference type="SMART" id="SM00317">
    <property type="entry name" value="SET"/>
    <property type="match status" value="1"/>
</dbReference>
<dbReference type="AlphaFoldDB" id="A0A2I1H8X7"/>
<proteinExistence type="predicted"/>
<dbReference type="InterPro" id="IPR007728">
    <property type="entry name" value="Pre-SET_dom"/>
</dbReference>
<feature type="domain" description="Pre-SET" evidence="9">
    <location>
        <begin position="295"/>
        <end position="359"/>
    </location>
</feature>
<dbReference type="PROSITE" id="PS50868">
    <property type="entry name" value="POST_SET"/>
    <property type="match status" value="1"/>
</dbReference>
<evidence type="ECO:0000256" key="6">
    <source>
        <dbReference type="ARBA" id="ARBA00022723"/>
    </source>
</evidence>
<gene>
    <name evidence="11" type="ORF">RhiirA4_503932</name>
</gene>
<dbReference type="GO" id="GO:0032259">
    <property type="term" value="P:methylation"/>
    <property type="evidence" value="ECO:0007669"/>
    <property type="project" value="UniProtKB-KW"/>
</dbReference>
<dbReference type="EMBL" id="LLXI01001824">
    <property type="protein sequence ID" value="PKY55314.1"/>
    <property type="molecule type" value="Genomic_DNA"/>
</dbReference>
<dbReference type="GO" id="GO:0008270">
    <property type="term" value="F:zinc ion binding"/>
    <property type="evidence" value="ECO:0007669"/>
    <property type="project" value="InterPro"/>
</dbReference>
<dbReference type="InterPro" id="IPR050973">
    <property type="entry name" value="H3K9_Histone-Lys_N-MTase"/>
</dbReference>
<dbReference type="Proteomes" id="UP000234323">
    <property type="component" value="Unassembled WGS sequence"/>
</dbReference>
<keyword evidence="4" id="KW-0808">Transferase</keyword>
<organism evidence="11 12">
    <name type="scientific">Rhizophagus irregularis</name>
    <dbReference type="NCBI Taxonomy" id="588596"/>
    <lineage>
        <taxon>Eukaryota</taxon>
        <taxon>Fungi</taxon>
        <taxon>Fungi incertae sedis</taxon>
        <taxon>Mucoromycota</taxon>
        <taxon>Glomeromycotina</taxon>
        <taxon>Glomeromycetes</taxon>
        <taxon>Glomerales</taxon>
        <taxon>Glomeraceae</taxon>
        <taxon>Rhizophagus</taxon>
    </lineage>
</organism>
<dbReference type="VEuPathDB" id="FungiDB:FUN_022313"/>
<dbReference type="InterPro" id="IPR001214">
    <property type="entry name" value="SET_dom"/>
</dbReference>
<evidence type="ECO:0000259" key="10">
    <source>
        <dbReference type="PROSITE" id="PS50868"/>
    </source>
</evidence>
<evidence type="ECO:0000313" key="12">
    <source>
        <dbReference type="Proteomes" id="UP000234323"/>
    </source>
</evidence>
<keyword evidence="7" id="KW-0862">Zinc</keyword>
<dbReference type="GO" id="GO:0042054">
    <property type="term" value="F:histone methyltransferase activity"/>
    <property type="evidence" value="ECO:0007669"/>
    <property type="project" value="InterPro"/>
</dbReference>
<dbReference type="InterPro" id="IPR046341">
    <property type="entry name" value="SET_dom_sf"/>
</dbReference>
<dbReference type="VEuPathDB" id="FungiDB:RhiirFUN_025710"/>
<dbReference type="PANTHER" id="PTHR46223:SF3">
    <property type="entry name" value="HISTONE-LYSINE N-METHYLTRANSFERASE SET-23"/>
    <property type="match status" value="1"/>
</dbReference>
<feature type="domain" description="Post-SET" evidence="10">
    <location>
        <begin position="496"/>
        <end position="512"/>
    </location>
</feature>
<evidence type="ECO:0000256" key="3">
    <source>
        <dbReference type="ARBA" id="ARBA00022603"/>
    </source>
</evidence>
<keyword evidence="5" id="KW-0949">S-adenosyl-L-methionine</keyword>
<keyword evidence="12" id="KW-1185">Reference proteome</keyword>
<evidence type="ECO:0000259" key="8">
    <source>
        <dbReference type="PROSITE" id="PS50280"/>
    </source>
</evidence>
<dbReference type="GO" id="GO:0005634">
    <property type="term" value="C:nucleus"/>
    <property type="evidence" value="ECO:0007669"/>
    <property type="project" value="InterPro"/>
</dbReference>
<evidence type="ECO:0000256" key="4">
    <source>
        <dbReference type="ARBA" id="ARBA00022679"/>
    </source>
</evidence>
<feature type="domain" description="SET" evidence="8">
    <location>
        <begin position="364"/>
        <end position="492"/>
    </location>
</feature>
<evidence type="ECO:0000256" key="1">
    <source>
        <dbReference type="ARBA" id="ARBA00004286"/>
    </source>
</evidence>
<protein>
    <submittedName>
        <fullName evidence="11">SET domain-containing protein</fullName>
    </submittedName>
</protein>
<dbReference type="PROSITE" id="PS50867">
    <property type="entry name" value="PRE_SET"/>
    <property type="match status" value="1"/>
</dbReference>
<sequence>MNERSNKSKKDYRLEPYPKHIIINKIQTQTHFGIYNNNSIASSSSNIANNNDGNDKVTAALIDYTKNEQRNTSLLDQNNNTNQFKKCSKDYFTPRQIYLWVKVLELIVHLSKDLNEKLNNDFISNKWINHRNKIRKGLITNINEDEELLIQSYISEIHSASFKEISFSWELIQAISAIIFRHPNQVYPLWEEIKSKIVMNLDPEDEKKNCVEVIINKPILNSTMIVKNKLDELKSFRAVDERFAELWDPSIQPPKLKCPYDIMNIMDDDMIPQLEFIKENIVHPNVKPPNLLENFACACADNCQKTSVCQCMLIDDDSQDEGFPFDNDRLSRSDIGAIYECNSRCNCDMTCPNRVIQRSKKLPKKFQIFKTKEKGWGVRSLQFIKEGEFVMEHVGEVIDARIASLRAVCYDKLDTMSYFDLDYDFDKKERRKVLSLDSNYWCGISRFLNHSCNANLITIPFFVENKDKRWQRIAFFAQRDIKAFSELTLDYKIESDEFDCYCGSQYCRYTKNN</sequence>
<dbReference type="Pfam" id="PF00856">
    <property type="entry name" value="SET"/>
    <property type="match status" value="1"/>
</dbReference>
<keyword evidence="6" id="KW-0479">Metal-binding</keyword>